<dbReference type="OrthoDB" id="444848at2759"/>
<dbReference type="KEGG" id="nta:107769402"/>
<dbReference type="PaxDb" id="4097-A0A1S3XW48"/>
<organism evidence="1">
    <name type="scientific">Nicotiana tabacum</name>
    <name type="common">Common tobacco</name>
    <dbReference type="NCBI Taxonomy" id="4097"/>
    <lineage>
        <taxon>Eukaryota</taxon>
        <taxon>Viridiplantae</taxon>
        <taxon>Streptophyta</taxon>
        <taxon>Embryophyta</taxon>
        <taxon>Tracheophyta</taxon>
        <taxon>Spermatophyta</taxon>
        <taxon>Magnoliopsida</taxon>
        <taxon>eudicotyledons</taxon>
        <taxon>Gunneridae</taxon>
        <taxon>Pentapetalae</taxon>
        <taxon>asterids</taxon>
        <taxon>lamiids</taxon>
        <taxon>Solanales</taxon>
        <taxon>Solanaceae</taxon>
        <taxon>Nicotianoideae</taxon>
        <taxon>Nicotianeae</taxon>
        <taxon>Nicotiana</taxon>
    </lineage>
</organism>
<dbReference type="STRING" id="4097.A0A1S3XW48"/>
<proteinExistence type="predicted"/>
<dbReference type="GO" id="GO:0003676">
    <property type="term" value="F:nucleic acid binding"/>
    <property type="evidence" value="ECO:0007669"/>
    <property type="project" value="InterPro"/>
</dbReference>
<accession>A0A1S3XW48</accession>
<dbReference type="AlphaFoldDB" id="A0A1S3XW48"/>
<gene>
    <name evidence="1" type="primary">LOC107769402</name>
</gene>
<sequence length="198" mass="21346">MALIPEVERELLLTSGTTSGSWTLFTGGASNAKGSELGLELARSLGDGVIEAKCDSLLIVNQANGTFEHVPRDQNSEANALANLGSSVDSDEFDSGEVVQLMNSVVEEGNAKRLTDSKGKWKEIFPEVLWAYHMTSKPSTGATPFSQVYGAEAFDEVEESSLGFQYATEMSNNEAMTTSLDLLDERREAALVQLATQK</sequence>
<name>A0A1S3XW48_TOBAC</name>
<reference evidence="1" key="1">
    <citation type="submission" date="2025-08" db="UniProtKB">
        <authorList>
            <consortium name="RefSeq"/>
        </authorList>
    </citation>
    <scope>IDENTIFICATION</scope>
</reference>
<dbReference type="InterPro" id="IPR036397">
    <property type="entry name" value="RNaseH_sf"/>
</dbReference>
<dbReference type="PANTHER" id="PTHR48475:SF2">
    <property type="entry name" value="RIBONUCLEASE H"/>
    <property type="match status" value="1"/>
</dbReference>
<evidence type="ECO:0000313" key="1">
    <source>
        <dbReference type="RefSeq" id="XP_016444094.1"/>
    </source>
</evidence>
<dbReference type="PANTHER" id="PTHR48475">
    <property type="entry name" value="RIBONUCLEASE H"/>
    <property type="match status" value="1"/>
</dbReference>
<dbReference type="Gene3D" id="3.30.420.10">
    <property type="entry name" value="Ribonuclease H-like superfamily/Ribonuclease H"/>
    <property type="match status" value="1"/>
</dbReference>
<dbReference type="RefSeq" id="XP_016444094.1">
    <property type="nucleotide sequence ID" value="XM_016588608.1"/>
</dbReference>
<protein>
    <submittedName>
        <fullName evidence="1">Uncharacterized protein</fullName>
    </submittedName>
</protein>